<dbReference type="EMBL" id="JANPWB010000013">
    <property type="protein sequence ID" value="KAJ1105288.1"/>
    <property type="molecule type" value="Genomic_DNA"/>
</dbReference>
<protein>
    <submittedName>
        <fullName evidence="1">Uncharacterized protein</fullName>
    </submittedName>
</protein>
<organism evidence="1 2">
    <name type="scientific">Pleurodeles waltl</name>
    <name type="common">Iberian ribbed newt</name>
    <dbReference type="NCBI Taxonomy" id="8319"/>
    <lineage>
        <taxon>Eukaryota</taxon>
        <taxon>Metazoa</taxon>
        <taxon>Chordata</taxon>
        <taxon>Craniata</taxon>
        <taxon>Vertebrata</taxon>
        <taxon>Euteleostomi</taxon>
        <taxon>Amphibia</taxon>
        <taxon>Batrachia</taxon>
        <taxon>Caudata</taxon>
        <taxon>Salamandroidea</taxon>
        <taxon>Salamandridae</taxon>
        <taxon>Pleurodelinae</taxon>
        <taxon>Pleurodeles</taxon>
    </lineage>
</organism>
<comment type="caution">
    <text evidence="1">The sequence shown here is derived from an EMBL/GenBank/DDBJ whole genome shotgun (WGS) entry which is preliminary data.</text>
</comment>
<evidence type="ECO:0000313" key="2">
    <source>
        <dbReference type="Proteomes" id="UP001066276"/>
    </source>
</evidence>
<reference evidence="1" key="1">
    <citation type="journal article" date="2022" name="bioRxiv">
        <title>Sequencing and chromosome-scale assembly of the giantPleurodeles waltlgenome.</title>
        <authorList>
            <person name="Brown T."/>
            <person name="Elewa A."/>
            <person name="Iarovenko S."/>
            <person name="Subramanian E."/>
            <person name="Araus A.J."/>
            <person name="Petzold A."/>
            <person name="Susuki M."/>
            <person name="Suzuki K.-i.T."/>
            <person name="Hayashi T."/>
            <person name="Toyoda A."/>
            <person name="Oliveira C."/>
            <person name="Osipova E."/>
            <person name="Leigh N.D."/>
            <person name="Simon A."/>
            <person name="Yun M.H."/>
        </authorList>
    </citation>
    <scope>NUCLEOTIDE SEQUENCE</scope>
    <source>
        <strain evidence="1">20211129_DDA</strain>
        <tissue evidence="1">Liver</tissue>
    </source>
</reference>
<name>A0AAV7MTI7_PLEWA</name>
<sequence length="142" mass="16245">MDTAILEARVLMEKTTDHHNQLLLRQQHLRIIAEIAENRAHSHALALQHQLYDIGDKARKPMAWLEKRDKGHSWVPVTLDKTNALQMMGTAMVNTFAAYYEDLYKSATDMTETDCADLLKDVTLQILTGEERELLEPDLTEA</sequence>
<dbReference type="AlphaFoldDB" id="A0AAV7MTI7"/>
<evidence type="ECO:0000313" key="1">
    <source>
        <dbReference type="EMBL" id="KAJ1105288.1"/>
    </source>
</evidence>
<accession>A0AAV7MTI7</accession>
<keyword evidence="2" id="KW-1185">Reference proteome</keyword>
<dbReference type="Proteomes" id="UP001066276">
    <property type="component" value="Chromosome 9"/>
</dbReference>
<gene>
    <name evidence="1" type="ORF">NDU88_002696</name>
</gene>
<proteinExistence type="predicted"/>